<name>E3LVD3_CAERE</name>
<comment type="cofactor">
    <cofactor evidence="1">
        <name>Zn(2+)</name>
        <dbReference type="ChEBI" id="CHEBI:29105"/>
    </cofactor>
</comment>
<dbReference type="InterPro" id="IPR057247">
    <property type="entry name" value="CARBOXYPEPT_ZN_2"/>
</dbReference>
<dbReference type="PROSITE" id="PS00133">
    <property type="entry name" value="CARBOXYPEPT_ZN_2"/>
    <property type="match status" value="1"/>
</dbReference>
<dbReference type="GO" id="GO:0004181">
    <property type="term" value="F:metallocarboxypeptidase activity"/>
    <property type="evidence" value="ECO:0007669"/>
    <property type="project" value="InterPro"/>
</dbReference>
<keyword evidence="7" id="KW-0862">Zinc</keyword>
<dbReference type="PRINTS" id="PR00765">
    <property type="entry name" value="CRBOXYPTASEA"/>
</dbReference>
<dbReference type="FunCoup" id="E3LVD3">
    <property type="interactions" value="31"/>
</dbReference>
<evidence type="ECO:0000256" key="6">
    <source>
        <dbReference type="ARBA" id="ARBA00022801"/>
    </source>
</evidence>
<dbReference type="InterPro" id="IPR000834">
    <property type="entry name" value="Peptidase_M14"/>
</dbReference>
<evidence type="ECO:0000259" key="12">
    <source>
        <dbReference type="PROSITE" id="PS52035"/>
    </source>
</evidence>
<dbReference type="MEROPS" id="M14.A29"/>
<gene>
    <name evidence="13" type="ORF">CRE_29719</name>
</gene>
<evidence type="ECO:0000256" key="8">
    <source>
        <dbReference type="ARBA" id="ARBA00023180"/>
    </source>
</evidence>
<accession>E3LVD3</accession>
<feature type="domain" description="Peptidase M14" evidence="12">
    <location>
        <begin position="78"/>
        <end position="396"/>
    </location>
</feature>
<dbReference type="InterPro" id="IPR050753">
    <property type="entry name" value="Peptidase_M14_domain"/>
</dbReference>
<dbReference type="CDD" id="cd11308">
    <property type="entry name" value="Peptidase_M14NE-CP-C_like"/>
    <property type="match status" value="1"/>
</dbReference>
<dbReference type="STRING" id="31234.E3LVD3"/>
<evidence type="ECO:0000256" key="5">
    <source>
        <dbReference type="ARBA" id="ARBA00022723"/>
    </source>
</evidence>
<keyword evidence="6" id="KW-0378">Hydrolase</keyword>
<evidence type="ECO:0000313" key="13">
    <source>
        <dbReference type="EMBL" id="EFP12397.1"/>
    </source>
</evidence>
<sequence length="1037" mass="115777">MRPLFGLFLLVISTTWAQQDLSWKADIFASERENEMAEQDALTRYFGNDKKNTTFFPTWDTMKAKVGDFININSTRLKNHNYNEMTAWLRALRLNYPNITHLYSAGKSTEGRELWVLIVSDKPKEHELLEAELKIVGNMHGNEVVGREAVLYLAEILCLNYGRNKYLTDLVDNARFHLMPSMNPDGYEKGFAGDRISAMGRANANDVDLNRNFPTKYPEHRESSGGSDPEIENIAVMKWLQSYPFVLSTNLHGGSLVANYPYDDSVTGQDGIYTAVSFDLKKRIARDRTRTRKPPLSADDKLFVELSYRYARAHTKMWKTGRRCGLSADGDNFINGITNGAGWYHLAGGMQDWQYENTNCLEITVEMGCFKFPTDDMMPKLWEEHQYSLLSFMEMGLTGVTGLVTDRNNNTVANATISVDTGKDIISTESGEYWRLLPPGDHQVTVSARGLESDTFTVTVVPGARAVRHDITLLACGDNETKSELYIRGRGKNLIAVLSFDEIGGEAVDELARLTCTGDFVIDKDVSLMLIPNMTNELKGRLSDFDPAAVLIISEGIVETVTFSVSENEPRLFDKAKMDESLLKALGNSIECDRKLLESKTALRVDDLQLKKAFELGISIGCDAKDLQKKAATIGTIADMIKNELIKDSVSEFSVVPSAHPGDHFTPDQMILVTNAAVAELQRKECVQELTHGANKFYLMGAGKPPYTLIAAVEKRTEAMAYEMMSTYCNPDTKSQFSDILDKSTLVFMPEIPHTQLNCHDYDTISPFKLLFDEAIGAVPELDFVIVLATGGMKVRYINDTIGIGKSIAETYRANHDLMKSTESEGCAKGFPNEKEAIRAFSWNDNASRMDKSGVDHPADNLDALLVQIGCCYENMASGHLYSENQRSMKSALIERTRGVRIIGGIDGMTVSVDHMHKSLPLLRGGRRFIPLPNGEHLVKVRTPGGQMHAQFAVVISDKHPTSEKFIGVQSSNMVIITIASILMIVCCTFMCRQRVTSVLNRRGFFNGIGSNHGFERIPLYKSDDEDEDEVFDLQKL</sequence>
<dbReference type="eggNOG" id="KOG2649">
    <property type="taxonomic scope" value="Eukaryota"/>
</dbReference>
<dbReference type="InterPro" id="IPR008969">
    <property type="entry name" value="CarboxyPept-like_regulatory"/>
</dbReference>
<keyword evidence="8" id="KW-0325">Glycoprotein</keyword>
<keyword evidence="3" id="KW-0121">Carboxypeptidase</keyword>
<feature type="signal peptide" evidence="11">
    <location>
        <begin position="1"/>
        <end position="17"/>
    </location>
</feature>
<dbReference type="OrthoDB" id="10249045at2759"/>
<dbReference type="GO" id="GO:0016485">
    <property type="term" value="P:protein processing"/>
    <property type="evidence" value="ECO:0007669"/>
    <property type="project" value="TreeGrafter"/>
</dbReference>
<evidence type="ECO:0000256" key="10">
    <source>
        <dbReference type="SAM" id="Phobius"/>
    </source>
</evidence>
<organism evidence="14">
    <name type="scientific">Caenorhabditis remanei</name>
    <name type="common">Caenorhabditis vulgaris</name>
    <dbReference type="NCBI Taxonomy" id="31234"/>
    <lineage>
        <taxon>Eukaryota</taxon>
        <taxon>Metazoa</taxon>
        <taxon>Ecdysozoa</taxon>
        <taxon>Nematoda</taxon>
        <taxon>Chromadorea</taxon>
        <taxon>Rhabditida</taxon>
        <taxon>Rhabditina</taxon>
        <taxon>Rhabditomorpha</taxon>
        <taxon>Rhabditoidea</taxon>
        <taxon>Rhabditidae</taxon>
        <taxon>Peloderinae</taxon>
        <taxon>Caenorhabditis</taxon>
    </lineage>
</organism>
<dbReference type="Pfam" id="PF13620">
    <property type="entry name" value="CarboxypepD_reg"/>
    <property type="match status" value="1"/>
</dbReference>
<keyword evidence="11" id="KW-0732">Signal</keyword>
<dbReference type="HOGENOM" id="CLU_011641_0_0_1"/>
<feature type="chain" id="PRO_5003175763" description="Peptidase M14 domain-containing protein" evidence="11">
    <location>
        <begin position="18"/>
        <end position="1037"/>
    </location>
</feature>
<dbReference type="PANTHER" id="PTHR11532">
    <property type="entry name" value="PROTEASE M14 CARBOXYPEPTIDASE"/>
    <property type="match status" value="1"/>
</dbReference>
<dbReference type="Pfam" id="PF00246">
    <property type="entry name" value="Peptidase_M14"/>
    <property type="match status" value="1"/>
</dbReference>
<evidence type="ECO:0000256" key="11">
    <source>
        <dbReference type="SAM" id="SignalP"/>
    </source>
</evidence>
<evidence type="ECO:0000256" key="1">
    <source>
        <dbReference type="ARBA" id="ARBA00001947"/>
    </source>
</evidence>
<dbReference type="InParanoid" id="E3LVD3"/>
<evidence type="ECO:0000256" key="3">
    <source>
        <dbReference type="ARBA" id="ARBA00022645"/>
    </source>
</evidence>
<dbReference type="SMART" id="SM00631">
    <property type="entry name" value="Zn_pept"/>
    <property type="match status" value="1"/>
</dbReference>
<dbReference type="Proteomes" id="UP000008281">
    <property type="component" value="Unassembled WGS sequence"/>
</dbReference>
<dbReference type="GO" id="GO:0005615">
    <property type="term" value="C:extracellular space"/>
    <property type="evidence" value="ECO:0007669"/>
    <property type="project" value="TreeGrafter"/>
</dbReference>
<keyword evidence="4" id="KW-0645">Protease</keyword>
<keyword evidence="10" id="KW-0812">Transmembrane</keyword>
<dbReference type="CDD" id="cd03858">
    <property type="entry name" value="M14_CP_N-E_like"/>
    <property type="match status" value="1"/>
</dbReference>
<dbReference type="Gene3D" id="2.60.40.1120">
    <property type="entry name" value="Carboxypeptidase-like, regulatory domain"/>
    <property type="match status" value="1"/>
</dbReference>
<evidence type="ECO:0000256" key="7">
    <source>
        <dbReference type="ARBA" id="ARBA00022833"/>
    </source>
</evidence>
<evidence type="ECO:0000256" key="4">
    <source>
        <dbReference type="ARBA" id="ARBA00022670"/>
    </source>
</evidence>
<dbReference type="EMBL" id="DS268416">
    <property type="protein sequence ID" value="EFP12397.1"/>
    <property type="molecule type" value="Genomic_DNA"/>
</dbReference>
<reference evidence="13" key="1">
    <citation type="submission" date="2007-07" db="EMBL/GenBank/DDBJ databases">
        <title>PCAP assembly of the Caenorhabditis remanei genome.</title>
        <authorList>
            <consortium name="The Caenorhabditis remanei Sequencing Consortium"/>
            <person name="Wilson R.K."/>
        </authorList>
    </citation>
    <scope>NUCLEOTIDE SEQUENCE [LARGE SCALE GENOMIC DNA]</scope>
    <source>
        <strain evidence="13">PB4641</strain>
    </source>
</reference>
<evidence type="ECO:0000256" key="9">
    <source>
        <dbReference type="PROSITE-ProRule" id="PRU01379"/>
    </source>
</evidence>
<keyword evidence="10" id="KW-1133">Transmembrane helix</keyword>
<protein>
    <recommendedName>
        <fullName evidence="12">Peptidase M14 domain-containing protein</fullName>
    </recommendedName>
</protein>
<proteinExistence type="inferred from homology"/>
<dbReference type="GO" id="GO:0006518">
    <property type="term" value="P:peptide metabolic process"/>
    <property type="evidence" value="ECO:0007669"/>
    <property type="project" value="TreeGrafter"/>
</dbReference>
<dbReference type="SUPFAM" id="SSF49464">
    <property type="entry name" value="Carboxypeptidase regulatory domain-like"/>
    <property type="match status" value="1"/>
</dbReference>
<dbReference type="FunFam" id="3.40.630.10:FF:000020">
    <property type="entry name" value="Carboxypeptidase D"/>
    <property type="match status" value="1"/>
</dbReference>
<evidence type="ECO:0000313" key="14">
    <source>
        <dbReference type="Proteomes" id="UP000008281"/>
    </source>
</evidence>
<feature type="transmembrane region" description="Helical" evidence="10">
    <location>
        <begin position="974"/>
        <end position="992"/>
    </location>
</feature>
<evidence type="ECO:0000256" key="2">
    <source>
        <dbReference type="ARBA" id="ARBA00005988"/>
    </source>
</evidence>
<comment type="similarity">
    <text evidence="2 9">Belongs to the peptidase M14 family.</text>
</comment>
<dbReference type="OMA" id="QLNCHDY"/>
<keyword evidence="14" id="KW-1185">Reference proteome</keyword>
<dbReference type="Gene3D" id="3.40.630.10">
    <property type="entry name" value="Zn peptidases"/>
    <property type="match status" value="1"/>
</dbReference>
<keyword evidence="5" id="KW-0479">Metal-binding</keyword>
<dbReference type="SUPFAM" id="SSF53187">
    <property type="entry name" value="Zn-dependent exopeptidases"/>
    <property type="match status" value="1"/>
</dbReference>
<dbReference type="PROSITE" id="PS52035">
    <property type="entry name" value="PEPTIDASE_M14"/>
    <property type="match status" value="1"/>
</dbReference>
<keyword evidence="10" id="KW-0472">Membrane</keyword>
<dbReference type="PANTHER" id="PTHR11532:SF62">
    <property type="entry name" value="CARBOXYPEPTIDASE D"/>
    <property type="match status" value="1"/>
</dbReference>
<dbReference type="GO" id="GO:0008270">
    <property type="term" value="F:zinc ion binding"/>
    <property type="evidence" value="ECO:0007669"/>
    <property type="project" value="InterPro"/>
</dbReference>
<feature type="active site" description="Proton donor/acceptor" evidence="9">
    <location>
        <position position="366"/>
    </location>
</feature>
<dbReference type="AlphaFoldDB" id="E3LVD3"/>